<comment type="caution">
    <text evidence="4">Lacks conserved residue(s) required for the propagation of feature annotation.</text>
</comment>
<dbReference type="GeneID" id="17110277"/>
<dbReference type="InterPro" id="IPR002674">
    <property type="entry name" value="Ribosomal_eL43"/>
</dbReference>
<evidence type="ECO:0000256" key="4">
    <source>
        <dbReference type="HAMAP-Rule" id="MF_00327"/>
    </source>
</evidence>
<evidence type="ECO:0000313" key="5">
    <source>
        <dbReference type="EMBL" id="BAN90377.1"/>
    </source>
</evidence>
<keyword evidence="3 4" id="KW-0687">Ribonucleoprotein</keyword>
<feature type="binding site" evidence="4">
    <location>
        <position position="57"/>
    </location>
    <ligand>
        <name>Zn(2+)</name>
        <dbReference type="ChEBI" id="CHEBI:29105"/>
    </ligand>
</feature>
<dbReference type="GO" id="GO:0003735">
    <property type="term" value="F:structural constituent of ribosome"/>
    <property type="evidence" value="ECO:0007669"/>
    <property type="project" value="InterPro"/>
</dbReference>
<dbReference type="InterPro" id="IPR011332">
    <property type="entry name" value="Ribosomal_zn-bd"/>
</dbReference>
<dbReference type="GO" id="GO:0006412">
    <property type="term" value="P:translation"/>
    <property type="evidence" value="ECO:0007669"/>
    <property type="project" value="UniProtKB-UniRule"/>
</dbReference>
<accession>U3TA19</accession>
<dbReference type="InterPro" id="IPR011331">
    <property type="entry name" value="Ribosomal_eL37/eL43"/>
</dbReference>
<dbReference type="GO" id="GO:0008270">
    <property type="term" value="F:zinc ion binding"/>
    <property type="evidence" value="ECO:0007669"/>
    <property type="project" value="UniProtKB-UniRule"/>
</dbReference>
<feature type="binding site" evidence="4">
    <location>
        <position position="38"/>
    </location>
    <ligand>
        <name>Zn(2+)</name>
        <dbReference type="ChEBI" id="CHEBI:29105"/>
    </ligand>
</feature>
<evidence type="ECO:0000256" key="1">
    <source>
        <dbReference type="ARBA" id="ARBA00022884"/>
    </source>
</evidence>
<dbReference type="Gene3D" id="2.20.25.30">
    <property type="match status" value="1"/>
</dbReference>
<gene>
    <name evidence="4 5" type="primary">rpl37ae</name>
    <name evidence="5" type="ORF">ACAM_0908</name>
</gene>
<sequence length="86" mass="9770">MGRTKVVGPAGRYGPRYGVSVRKRVRDILIRRYQPHECPFCGSTGTVKRVSVGIWSCRKCGNMWAGAAYTPRSGLAKYFRRYIVRT</sequence>
<dbReference type="Proteomes" id="UP000016887">
    <property type="component" value="Chromosome"/>
</dbReference>
<dbReference type="PANTHER" id="PTHR48129">
    <property type="entry name" value="60S RIBOSOMAL PROTEIN L37A"/>
    <property type="match status" value="1"/>
</dbReference>
<comment type="similarity">
    <text evidence="4">Belongs to the eukaryotic ribosomal protein eL43 family. Putative zinc-binding subfamily.</text>
</comment>
<dbReference type="GO" id="GO:0005840">
    <property type="term" value="C:ribosome"/>
    <property type="evidence" value="ECO:0007669"/>
    <property type="project" value="UniProtKB-KW"/>
</dbReference>
<dbReference type="STRING" id="1198449.ACAM_0908"/>
<evidence type="ECO:0000313" key="6">
    <source>
        <dbReference type="Proteomes" id="UP000016887"/>
    </source>
</evidence>
<dbReference type="AlphaFoldDB" id="U3TA19"/>
<dbReference type="Pfam" id="PF01780">
    <property type="entry name" value="Ribosomal_L37ae"/>
    <property type="match status" value="1"/>
</dbReference>
<dbReference type="eggNOG" id="arCOG04208">
    <property type="taxonomic scope" value="Archaea"/>
</dbReference>
<keyword evidence="1 4" id="KW-0694">RNA-binding</keyword>
<name>U3TA19_9CREN</name>
<dbReference type="HAMAP" id="MF_00327">
    <property type="entry name" value="Ribosomal_eL43"/>
    <property type="match status" value="1"/>
</dbReference>
<protein>
    <recommendedName>
        <fullName evidence="4">Large ribosomal subunit protein eL43</fullName>
    </recommendedName>
</protein>
<feature type="binding site" evidence="4">
    <location>
        <position position="41"/>
    </location>
    <ligand>
        <name>Zn(2+)</name>
        <dbReference type="ChEBI" id="CHEBI:29105"/>
    </ligand>
</feature>
<comment type="function">
    <text evidence="4">Binds to the 23S rRNA.</text>
</comment>
<evidence type="ECO:0000256" key="3">
    <source>
        <dbReference type="ARBA" id="ARBA00023274"/>
    </source>
</evidence>
<keyword evidence="6" id="KW-1185">Reference proteome</keyword>
<dbReference type="NCBIfam" id="NF003058">
    <property type="entry name" value="PRK03976.1"/>
    <property type="match status" value="1"/>
</dbReference>
<keyword evidence="4" id="KW-0699">rRNA-binding</keyword>
<dbReference type="OrthoDB" id="372011at2157"/>
<dbReference type="GO" id="GO:1990904">
    <property type="term" value="C:ribonucleoprotein complex"/>
    <property type="evidence" value="ECO:0007669"/>
    <property type="project" value="UniProtKB-KW"/>
</dbReference>
<proteinExistence type="inferred from homology"/>
<dbReference type="InterPro" id="IPR050522">
    <property type="entry name" value="Ribosomal_protein_eL43"/>
</dbReference>
<dbReference type="RefSeq" id="WP_022541650.1">
    <property type="nucleotide sequence ID" value="NC_022521.1"/>
</dbReference>
<dbReference type="GO" id="GO:0070180">
    <property type="term" value="F:large ribosomal subunit rRNA binding"/>
    <property type="evidence" value="ECO:0007669"/>
    <property type="project" value="UniProtKB-UniRule"/>
</dbReference>
<reference evidence="5 6" key="1">
    <citation type="journal article" date="2013" name="Appl. Environ. Microbiol.">
        <title>Variation of the Virus-Related Elements within Syntenic Genomes of the Hyperthermophilic Archaeon Aeropyrum.</title>
        <authorList>
            <person name="Daifuku T."/>
            <person name="Yoshida T."/>
            <person name="Kitamura T."/>
            <person name="Kawaichi S."/>
            <person name="Inoue T."/>
            <person name="Nomura K."/>
            <person name="Yoshida Y."/>
            <person name="Kuno S."/>
            <person name="Sako Y."/>
        </authorList>
    </citation>
    <scope>NUCLEOTIDE SEQUENCE [LARGE SCALE GENOMIC DNA]</scope>
    <source>
        <strain evidence="5 6">SY1</strain>
    </source>
</reference>
<feature type="binding site" evidence="4">
    <location>
        <position position="60"/>
    </location>
    <ligand>
        <name>Zn(2+)</name>
        <dbReference type="ChEBI" id="CHEBI:29105"/>
    </ligand>
</feature>
<dbReference type="KEGG" id="acj:ACAM_0908"/>
<dbReference type="PANTHER" id="PTHR48129:SF1">
    <property type="entry name" value="LARGE RIBOSOMAL SUBUNIT PROTEIN EL43"/>
    <property type="match status" value="1"/>
</dbReference>
<organism evidence="5 6">
    <name type="scientific">Aeropyrum camini SY1 = JCM 12091</name>
    <dbReference type="NCBI Taxonomy" id="1198449"/>
    <lineage>
        <taxon>Archaea</taxon>
        <taxon>Thermoproteota</taxon>
        <taxon>Thermoprotei</taxon>
        <taxon>Desulfurococcales</taxon>
        <taxon>Desulfurococcaceae</taxon>
        <taxon>Aeropyrum</taxon>
    </lineage>
</organism>
<dbReference type="SUPFAM" id="SSF57829">
    <property type="entry name" value="Zn-binding ribosomal proteins"/>
    <property type="match status" value="1"/>
</dbReference>
<evidence type="ECO:0000256" key="2">
    <source>
        <dbReference type="ARBA" id="ARBA00022980"/>
    </source>
</evidence>
<comment type="subunit">
    <text evidence="4">Part of the 50S ribosomal subunit.</text>
</comment>
<keyword evidence="2 4" id="KW-0689">Ribosomal protein</keyword>
<dbReference type="EMBL" id="AP012489">
    <property type="protein sequence ID" value="BAN90377.1"/>
    <property type="molecule type" value="Genomic_DNA"/>
</dbReference>